<dbReference type="PANTHER" id="PTHR42803">
    <property type="entry name" value="ACYL-COA DEHYDROGENASE"/>
    <property type="match status" value="1"/>
</dbReference>
<evidence type="ECO:0000256" key="7">
    <source>
        <dbReference type="ARBA" id="ARBA00058683"/>
    </source>
</evidence>
<proteinExistence type="inferred from homology"/>
<dbReference type="Pfam" id="PF02770">
    <property type="entry name" value="Acyl-CoA_dh_M"/>
    <property type="match status" value="1"/>
</dbReference>
<dbReference type="EMBL" id="CCAZ020000001">
    <property type="protein sequence ID" value="CEG08832.1"/>
    <property type="molecule type" value="Genomic_DNA"/>
</dbReference>
<dbReference type="Gene3D" id="1.20.140.10">
    <property type="entry name" value="Butyryl-CoA Dehydrogenase, subunit A, domain 3"/>
    <property type="match status" value="1"/>
</dbReference>
<keyword evidence="16" id="KW-1185">Reference proteome</keyword>
<dbReference type="InterPro" id="IPR046373">
    <property type="entry name" value="Acyl-CoA_Oxase/DH_mid-dom_sf"/>
</dbReference>
<dbReference type="RefSeq" id="WP_048756667.1">
    <property type="nucleotide sequence ID" value="NZ_CCAZ020000001.1"/>
</dbReference>
<name>A0A090MRK8_AFIFE</name>
<dbReference type="STRING" id="1035.BN961_02251"/>
<feature type="domain" description="Acyl-CoA oxidase/dehydrogenase middle" evidence="12">
    <location>
        <begin position="161"/>
        <end position="268"/>
    </location>
</feature>
<comment type="catalytic activity">
    <reaction evidence="6">
        <text>3-(methylsulfanyl)propanoyl-CoA + oxidized [electron-transfer flavoprotein] + H(+) = 3-(methylsulfanyl)acryloyl-CoA + reduced [electron-transfer flavoprotein]</text>
        <dbReference type="Rhea" id="RHEA:52612"/>
        <dbReference type="Rhea" id="RHEA-COMP:10685"/>
        <dbReference type="Rhea" id="RHEA-COMP:10686"/>
        <dbReference type="ChEBI" id="CHEBI:15378"/>
        <dbReference type="ChEBI" id="CHEBI:57692"/>
        <dbReference type="ChEBI" id="CHEBI:58307"/>
        <dbReference type="ChEBI" id="CHEBI:82815"/>
        <dbReference type="ChEBI" id="CHEBI:84994"/>
        <dbReference type="EC" id="1.3.99.41"/>
    </reaction>
    <physiologicalReaction direction="left-to-right" evidence="6">
        <dbReference type="Rhea" id="RHEA:52613"/>
    </physiologicalReaction>
</comment>
<dbReference type="PANTHER" id="PTHR42803:SF1">
    <property type="entry name" value="BROAD-SPECIFICITY LINEAR ACYL-COA DEHYDROGENASE FADE5"/>
    <property type="match status" value="1"/>
</dbReference>
<dbReference type="InterPro" id="IPR009075">
    <property type="entry name" value="AcylCo_DH/oxidase_C"/>
</dbReference>
<comment type="cofactor">
    <cofactor evidence="1 10">
        <name>FAD</name>
        <dbReference type="ChEBI" id="CHEBI:57692"/>
    </cofactor>
</comment>
<dbReference type="Pfam" id="PF02771">
    <property type="entry name" value="Acyl-CoA_dh_N"/>
    <property type="match status" value="1"/>
</dbReference>
<dbReference type="Gene3D" id="1.10.540.10">
    <property type="entry name" value="Acyl-CoA dehydrogenase/oxidase, N-terminal domain"/>
    <property type="match status" value="1"/>
</dbReference>
<evidence type="ECO:0000256" key="4">
    <source>
        <dbReference type="ARBA" id="ARBA00022827"/>
    </source>
</evidence>
<dbReference type="Pfam" id="PF12806">
    <property type="entry name" value="Acyl-CoA_dh_C"/>
    <property type="match status" value="1"/>
</dbReference>
<evidence type="ECO:0000259" key="12">
    <source>
        <dbReference type="Pfam" id="PF02770"/>
    </source>
</evidence>
<dbReference type="GO" id="GO:0050660">
    <property type="term" value="F:flavin adenine dinucleotide binding"/>
    <property type="evidence" value="ECO:0007669"/>
    <property type="project" value="InterPro"/>
</dbReference>
<dbReference type="InterPro" id="IPR025878">
    <property type="entry name" value="Acyl-CoA_dh-like_C_dom"/>
</dbReference>
<dbReference type="GO" id="GO:0016627">
    <property type="term" value="F:oxidoreductase activity, acting on the CH-CH group of donors"/>
    <property type="evidence" value="ECO:0007669"/>
    <property type="project" value="InterPro"/>
</dbReference>
<dbReference type="InterPro" id="IPR009100">
    <property type="entry name" value="AcylCoA_DH/oxidase_NM_dom_sf"/>
</dbReference>
<dbReference type="InterPro" id="IPR036250">
    <property type="entry name" value="AcylCo_DH-like_C"/>
</dbReference>
<evidence type="ECO:0000259" key="14">
    <source>
        <dbReference type="Pfam" id="PF12806"/>
    </source>
</evidence>
<dbReference type="EC" id="1.3.99.41" evidence="8"/>
<dbReference type="Gene3D" id="2.40.110.10">
    <property type="entry name" value="Butyryl-CoA Dehydrogenase, subunit A, domain 2"/>
    <property type="match status" value="1"/>
</dbReference>
<dbReference type="InterPro" id="IPR037069">
    <property type="entry name" value="AcylCoA_DH/ox_N_sf"/>
</dbReference>
<comment type="caution">
    <text evidence="15">The sequence shown here is derived from an EMBL/GenBank/DDBJ whole genome shotgun (WGS) entry which is preliminary data.</text>
</comment>
<dbReference type="InterPro" id="IPR052166">
    <property type="entry name" value="Diverse_Acyl-CoA_DH"/>
</dbReference>
<comment type="function">
    <text evidence="7">Involved in the assimilation of dimethylsulphoniopropionate (DMSP), an important compound in the fixation of carbon in marine phytoplankton, by mediating the conversion of 3-(methylthio)propanoyl-CoA (MMPA-CoA) to 3-(methylthio)acryloyl-CoA (MTA-CoA).</text>
</comment>
<dbReference type="AlphaFoldDB" id="A0A090MRK8"/>
<organism evidence="15 16">
    <name type="scientific">Afipia felis</name>
    <name type="common">Cat scratch disease bacillus</name>
    <dbReference type="NCBI Taxonomy" id="1035"/>
    <lineage>
        <taxon>Bacteria</taxon>
        <taxon>Pseudomonadati</taxon>
        <taxon>Pseudomonadota</taxon>
        <taxon>Alphaproteobacteria</taxon>
        <taxon>Hyphomicrobiales</taxon>
        <taxon>Nitrobacteraceae</taxon>
        <taxon>Afipia</taxon>
    </lineage>
</organism>
<keyword evidence="3 10" id="KW-0285">Flavoprotein</keyword>
<sequence>MTYRAPVEDILLALNYGAALNEAIRAGHYRDYDADTASAVIEEAGKFASEVLAPLNRVGDEHGATLKDNKVTTSPGWRDAYKGWAEAGWNSLTGAEEFGGQGLPIVLHAACSEIWSAANMAFGLCPLLTAGAIEAISVHGSDNLKETYLAKLVSGEWTGTMQLTEPQAGSDVGALRTRAEKQQDGSYRLSGTKIFITYGDHDMTGNIVHLVLARLPGAPEGTKGISLFVVPKFLVNADGSLGARNDIYASGLEHKLGIHGSPTCTMTMGDKGGAVGYLLGEENNGMACMFTMMNQARLGVGLEGVGIAERATQQAFAYAQGRKQGRALGHKDGESDPIAMHPDVKRNLLTMRALTAAARTICYATAVAIDISHEAKDETAREKADARAGLLTPLAKAFSTDIANEVAALGVQVHGGAGFIEETGAAQYVRDARILTIYEGTNGIQANDLVMRKLGADKGAAVRDLLDELEQIVTRVEASNDPAFGATGAILREAIGSAARASEWLLEKIMNSSDEALAGATPYLRLLSLATGGCMLARQALDGRTDDALRDHAQRRMPLVRFLAENMVVQAPALEQSIIRGGGAIDDADMTLAD</sequence>
<evidence type="ECO:0000256" key="9">
    <source>
        <dbReference type="ARBA" id="ARBA00069043"/>
    </source>
</evidence>
<evidence type="ECO:0000256" key="8">
    <source>
        <dbReference type="ARBA" id="ARBA00066694"/>
    </source>
</evidence>
<protein>
    <recommendedName>
        <fullName evidence="9">3-methylmercaptopropionyl-CoA dehydrogenase</fullName>
        <ecNumber evidence="8">1.3.99.41</ecNumber>
    </recommendedName>
</protein>
<evidence type="ECO:0000256" key="1">
    <source>
        <dbReference type="ARBA" id="ARBA00001974"/>
    </source>
</evidence>
<dbReference type="SUPFAM" id="SSF47203">
    <property type="entry name" value="Acyl-CoA dehydrogenase C-terminal domain-like"/>
    <property type="match status" value="1"/>
</dbReference>
<keyword evidence="5 10" id="KW-0560">Oxidoreductase</keyword>
<evidence type="ECO:0000256" key="10">
    <source>
        <dbReference type="RuleBase" id="RU362125"/>
    </source>
</evidence>
<gene>
    <name evidence="15" type="primary">mmgC_1</name>
    <name evidence="15" type="ORF">BN961_02251</name>
</gene>
<feature type="domain" description="Acyl-CoA dehydrogenase/oxidase C-terminal" evidence="11">
    <location>
        <begin position="283"/>
        <end position="452"/>
    </location>
</feature>
<keyword evidence="4 10" id="KW-0274">FAD</keyword>
<evidence type="ECO:0000256" key="5">
    <source>
        <dbReference type="ARBA" id="ARBA00023002"/>
    </source>
</evidence>
<evidence type="ECO:0000313" key="15">
    <source>
        <dbReference type="EMBL" id="CEG08832.1"/>
    </source>
</evidence>
<accession>A0A090MRK8</accession>
<comment type="similarity">
    <text evidence="2 10">Belongs to the acyl-CoA dehydrogenase family.</text>
</comment>
<evidence type="ECO:0000256" key="2">
    <source>
        <dbReference type="ARBA" id="ARBA00009347"/>
    </source>
</evidence>
<dbReference type="FunFam" id="2.40.110.10:FF:000031">
    <property type="entry name" value="Acyl-CoA dehydrogenase, putative"/>
    <property type="match status" value="1"/>
</dbReference>
<evidence type="ECO:0000259" key="11">
    <source>
        <dbReference type="Pfam" id="PF00441"/>
    </source>
</evidence>
<evidence type="ECO:0000259" key="13">
    <source>
        <dbReference type="Pfam" id="PF02771"/>
    </source>
</evidence>
<dbReference type="SUPFAM" id="SSF56645">
    <property type="entry name" value="Acyl-CoA dehydrogenase NM domain-like"/>
    <property type="match status" value="1"/>
</dbReference>
<dbReference type="Proteomes" id="UP000035762">
    <property type="component" value="Unassembled WGS sequence"/>
</dbReference>
<feature type="domain" description="Acetyl-CoA dehydrogenase-like C-terminal" evidence="14">
    <location>
        <begin position="467"/>
        <end position="583"/>
    </location>
</feature>
<evidence type="ECO:0000256" key="6">
    <source>
        <dbReference type="ARBA" id="ARBA00051388"/>
    </source>
</evidence>
<dbReference type="Pfam" id="PF00441">
    <property type="entry name" value="Acyl-CoA_dh_1"/>
    <property type="match status" value="1"/>
</dbReference>
<dbReference type="InterPro" id="IPR013786">
    <property type="entry name" value="AcylCoA_DH/ox_N"/>
</dbReference>
<reference evidence="15 16" key="1">
    <citation type="journal article" date="2014" name="Genome Announc.">
        <title>Genome Sequence of Afipia felis Strain 76713, Isolated in Hospital Water Using an Amoeba Co-Culture Procedure.</title>
        <authorList>
            <person name="Benamar S."/>
            <person name="La Scola B."/>
            <person name="Croce O."/>
        </authorList>
    </citation>
    <scope>NUCLEOTIDE SEQUENCE [LARGE SCALE GENOMIC DNA]</scope>
    <source>
        <strain evidence="15 16">76713</strain>
    </source>
</reference>
<feature type="domain" description="Acyl-CoA dehydrogenase/oxidase N-terminal" evidence="13">
    <location>
        <begin position="37"/>
        <end position="156"/>
    </location>
</feature>
<dbReference type="OrthoDB" id="9807883at2"/>
<evidence type="ECO:0000313" key="16">
    <source>
        <dbReference type="Proteomes" id="UP000035762"/>
    </source>
</evidence>
<dbReference type="InterPro" id="IPR006091">
    <property type="entry name" value="Acyl-CoA_Oxase/DH_mid-dom"/>
</dbReference>
<evidence type="ECO:0000256" key="3">
    <source>
        <dbReference type="ARBA" id="ARBA00022630"/>
    </source>
</evidence>